<dbReference type="GO" id="GO:0005886">
    <property type="term" value="C:plasma membrane"/>
    <property type="evidence" value="ECO:0007669"/>
    <property type="project" value="UniProtKB-SubCell"/>
</dbReference>
<dbReference type="HAMAP" id="MF_01148">
    <property type="entry name" value="Lnt"/>
    <property type="match status" value="1"/>
</dbReference>
<keyword evidence="8 9" id="KW-0012">Acyltransferase</keyword>
<feature type="transmembrane region" description="Helical" evidence="9">
    <location>
        <begin position="486"/>
        <end position="504"/>
    </location>
</feature>
<feature type="transmembrane region" description="Helical" evidence="9">
    <location>
        <begin position="165"/>
        <end position="182"/>
    </location>
</feature>
<dbReference type="PANTHER" id="PTHR38686:SF1">
    <property type="entry name" value="APOLIPOPROTEIN N-ACYLTRANSFERASE"/>
    <property type="match status" value="1"/>
</dbReference>
<dbReference type="InterPro" id="IPR036526">
    <property type="entry name" value="C-N_Hydrolase_sf"/>
</dbReference>
<evidence type="ECO:0000256" key="1">
    <source>
        <dbReference type="ARBA" id="ARBA00004651"/>
    </source>
</evidence>
<gene>
    <name evidence="9" type="primary">lnt</name>
    <name evidence="11" type="ORF">ThimaDRAFT_2624</name>
</gene>
<dbReference type="GO" id="GO:0016410">
    <property type="term" value="F:N-acyltransferase activity"/>
    <property type="evidence" value="ECO:0007669"/>
    <property type="project" value="UniProtKB-UniRule"/>
</dbReference>
<comment type="catalytic activity">
    <reaction evidence="9">
        <text>N-terminal S-1,2-diacyl-sn-glyceryl-L-cysteinyl-[lipoprotein] + a glycerophospholipid = N-acyl-S-1,2-diacyl-sn-glyceryl-L-cysteinyl-[lipoprotein] + a 2-acyl-sn-glycero-3-phospholipid + H(+)</text>
        <dbReference type="Rhea" id="RHEA:48228"/>
        <dbReference type="Rhea" id="RHEA-COMP:14681"/>
        <dbReference type="Rhea" id="RHEA-COMP:14684"/>
        <dbReference type="ChEBI" id="CHEBI:15378"/>
        <dbReference type="ChEBI" id="CHEBI:136912"/>
        <dbReference type="ChEBI" id="CHEBI:140656"/>
        <dbReference type="ChEBI" id="CHEBI:140657"/>
        <dbReference type="ChEBI" id="CHEBI:140660"/>
        <dbReference type="EC" id="2.3.1.269"/>
    </reaction>
</comment>
<dbReference type="STRING" id="768671.ThimaDRAFT_2624"/>
<dbReference type="InterPro" id="IPR045378">
    <property type="entry name" value="LNT_N"/>
</dbReference>
<dbReference type="GO" id="GO:0042158">
    <property type="term" value="P:lipoprotein biosynthetic process"/>
    <property type="evidence" value="ECO:0007669"/>
    <property type="project" value="UniProtKB-UniRule"/>
</dbReference>
<dbReference type="CDD" id="cd07571">
    <property type="entry name" value="ALP_N-acyl_transferase"/>
    <property type="match status" value="1"/>
</dbReference>
<dbReference type="PANTHER" id="PTHR38686">
    <property type="entry name" value="APOLIPOPROTEIN N-ACYLTRANSFERASE"/>
    <property type="match status" value="1"/>
</dbReference>
<evidence type="ECO:0000256" key="5">
    <source>
        <dbReference type="ARBA" id="ARBA00022692"/>
    </source>
</evidence>
<dbReference type="InterPro" id="IPR003010">
    <property type="entry name" value="C-N_Hydrolase"/>
</dbReference>
<comment type="subcellular location">
    <subcellularLocation>
        <location evidence="1 9">Cell membrane</location>
        <topology evidence="1 9">Multi-pass membrane protein</topology>
    </subcellularLocation>
</comment>
<organism evidence="11 12">
    <name type="scientific">Thiocapsa marina 5811</name>
    <dbReference type="NCBI Taxonomy" id="768671"/>
    <lineage>
        <taxon>Bacteria</taxon>
        <taxon>Pseudomonadati</taxon>
        <taxon>Pseudomonadota</taxon>
        <taxon>Gammaproteobacteria</taxon>
        <taxon>Chromatiales</taxon>
        <taxon>Chromatiaceae</taxon>
        <taxon>Thiocapsa</taxon>
    </lineage>
</organism>
<dbReference type="InterPro" id="IPR004563">
    <property type="entry name" value="Apolipo_AcylTrfase"/>
</dbReference>
<keyword evidence="7 9" id="KW-0472">Membrane</keyword>
<dbReference type="Proteomes" id="UP000005459">
    <property type="component" value="Unassembled WGS sequence"/>
</dbReference>
<dbReference type="NCBIfam" id="TIGR00546">
    <property type="entry name" value="lnt"/>
    <property type="match status" value="1"/>
</dbReference>
<accession>F9UCH2</accession>
<keyword evidence="11" id="KW-0449">Lipoprotein</keyword>
<keyword evidence="3 9" id="KW-1003">Cell membrane</keyword>
<comment type="pathway">
    <text evidence="9">Protein modification; lipoprotein biosynthesis (N-acyl transfer).</text>
</comment>
<dbReference type="EMBL" id="AFWV01000008">
    <property type="protein sequence ID" value="EGV18085.1"/>
    <property type="molecule type" value="Genomic_DNA"/>
</dbReference>
<feature type="domain" description="CN hydrolase" evidence="10">
    <location>
        <begin position="218"/>
        <end position="473"/>
    </location>
</feature>
<dbReference type="SUPFAM" id="SSF56317">
    <property type="entry name" value="Carbon-nitrogen hydrolase"/>
    <property type="match status" value="1"/>
</dbReference>
<dbReference type="OrthoDB" id="9804277at2"/>
<keyword evidence="12" id="KW-1185">Reference proteome</keyword>
<dbReference type="EC" id="2.3.1.269" evidence="9"/>
<keyword evidence="4 9" id="KW-0808">Transferase</keyword>
<dbReference type="Gene3D" id="3.60.110.10">
    <property type="entry name" value="Carbon-nitrogen hydrolase"/>
    <property type="match status" value="1"/>
</dbReference>
<evidence type="ECO:0000256" key="9">
    <source>
        <dbReference type="HAMAP-Rule" id="MF_01148"/>
    </source>
</evidence>
<dbReference type="UniPathway" id="UPA00666"/>
<evidence type="ECO:0000259" key="10">
    <source>
        <dbReference type="PROSITE" id="PS50263"/>
    </source>
</evidence>
<evidence type="ECO:0000256" key="8">
    <source>
        <dbReference type="ARBA" id="ARBA00023315"/>
    </source>
</evidence>
<dbReference type="RefSeq" id="WP_007193497.1">
    <property type="nucleotide sequence ID" value="NZ_AFWV01000008.1"/>
</dbReference>
<dbReference type="PROSITE" id="PS50263">
    <property type="entry name" value="CN_HYDROLASE"/>
    <property type="match status" value="1"/>
</dbReference>
<feature type="transmembrane region" description="Helical" evidence="9">
    <location>
        <begin position="12"/>
        <end position="32"/>
    </location>
</feature>
<feature type="transmembrane region" description="Helical" evidence="9">
    <location>
        <begin position="115"/>
        <end position="135"/>
    </location>
</feature>
<keyword evidence="5 9" id="KW-0812">Transmembrane</keyword>
<comment type="function">
    <text evidence="9">Catalyzes the phospholipid dependent N-acylation of the N-terminal cysteine of apolipoprotein, the last step in lipoprotein maturation.</text>
</comment>
<dbReference type="eggNOG" id="COG0815">
    <property type="taxonomic scope" value="Bacteria"/>
</dbReference>
<comment type="similarity">
    <text evidence="2 9">Belongs to the CN hydrolase family. Apolipoprotein N-acyltransferase subfamily.</text>
</comment>
<reference evidence="11 12" key="1">
    <citation type="submission" date="2011-06" db="EMBL/GenBank/DDBJ databases">
        <title>The draft genome of Thiocapsa marina 5811.</title>
        <authorList>
            <consortium name="US DOE Joint Genome Institute (JGI-PGF)"/>
            <person name="Lucas S."/>
            <person name="Han J."/>
            <person name="Cheng J.-F."/>
            <person name="Goodwin L."/>
            <person name="Pitluck S."/>
            <person name="Peters L."/>
            <person name="Land M.L."/>
            <person name="Hauser L."/>
            <person name="Vogl K."/>
            <person name="Liu Z."/>
            <person name="Imhoff J."/>
            <person name="Thiel V."/>
            <person name="Frigaard N.-U."/>
            <person name="Bryant D."/>
            <person name="Woyke T.J."/>
        </authorList>
    </citation>
    <scope>NUCLEOTIDE SEQUENCE [LARGE SCALE GENOMIC DNA]</scope>
    <source>
        <strain evidence="11 12">5811</strain>
    </source>
</reference>
<feature type="transmembrane region" description="Helical" evidence="9">
    <location>
        <begin position="189"/>
        <end position="208"/>
    </location>
</feature>
<evidence type="ECO:0000256" key="7">
    <source>
        <dbReference type="ARBA" id="ARBA00023136"/>
    </source>
</evidence>
<evidence type="ECO:0000313" key="12">
    <source>
        <dbReference type="Proteomes" id="UP000005459"/>
    </source>
</evidence>
<sequence>MVERPVHRKNVRAIRLAAPVAAVLATTLLFRYAFELDALLWIAFVPLILAASNYTPIIAFLYGWLSSLILNFGIAGWLFSVPGFKISHGFLLGSYVGIFFALWCAVIALVRTRRLALLLVAPSAWVILDFLRAHAGPLALSWATPAYWQHANPATLQVASYTGEYGITFLVLFVNTAIAVALMERRFRFLIVALVSLGTTFFLGTLSLNKVPPPGESIRIAVIQPAFSVAEMQSLRGSEKLDTLKRLTLKAAEENPDLIVWPEAVVHDWRRDPGLLLRIGAIAEEAGAAIVLGMSESGKSFQDRDTGEVSSPSRNSAIFFDKNGRVSGFYSKNRLVPFAEFIPFDGLFDWPAWIPPPTQAMLAGKESARFAISTTSTATPIICWENLFGDYVRWAINPDTGIVLQLVNDNWSGKTQAAFQHIAASAVRAVENRIPFIVATNTGPSRIIDAKGEIIAELPDLFTQGFIVADVEPARTRSFYHHYGDWLVMLCGLLLASILVFTSIRREA</sequence>
<name>F9UCH2_9GAMM</name>
<dbReference type="Pfam" id="PF20154">
    <property type="entry name" value="LNT_N"/>
    <property type="match status" value="1"/>
</dbReference>
<feature type="transmembrane region" description="Helical" evidence="9">
    <location>
        <begin position="61"/>
        <end position="80"/>
    </location>
</feature>
<feature type="transmembrane region" description="Helical" evidence="9">
    <location>
        <begin position="38"/>
        <end position="54"/>
    </location>
</feature>
<dbReference type="Pfam" id="PF00795">
    <property type="entry name" value="CN_hydrolase"/>
    <property type="match status" value="1"/>
</dbReference>
<feature type="transmembrane region" description="Helical" evidence="9">
    <location>
        <begin position="86"/>
        <end position="108"/>
    </location>
</feature>
<protein>
    <recommendedName>
        <fullName evidence="9">Apolipoprotein N-acyltransferase</fullName>
        <shortName evidence="9">ALP N-acyltransferase</shortName>
        <ecNumber evidence="9">2.3.1.269</ecNumber>
    </recommendedName>
</protein>
<evidence type="ECO:0000313" key="11">
    <source>
        <dbReference type="EMBL" id="EGV18085.1"/>
    </source>
</evidence>
<evidence type="ECO:0000256" key="4">
    <source>
        <dbReference type="ARBA" id="ARBA00022679"/>
    </source>
</evidence>
<keyword evidence="6 9" id="KW-1133">Transmembrane helix</keyword>
<evidence type="ECO:0000256" key="2">
    <source>
        <dbReference type="ARBA" id="ARBA00010065"/>
    </source>
</evidence>
<evidence type="ECO:0000256" key="3">
    <source>
        <dbReference type="ARBA" id="ARBA00022475"/>
    </source>
</evidence>
<dbReference type="AlphaFoldDB" id="F9UCH2"/>
<proteinExistence type="inferred from homology"/>
<evidence type="ECO:0000256" key="6">
    <source>
        <dbReference type="ARBA" id="ARBA00022989"/>
    </source>
</evidence>